<evidence type="ECO:0000313" key="5">
    <source>
        <dbReference type="EMBL" id="VDL73765.1"/>
    </source>
</evidence>
<gene>
    <name evidence="5" type="ORF">NBR_LOCUS10176</name>
</gene>
<evidence type="ECO:0000256" key="2">
    <source>
        <dbReference type="SAM" id="MobiDB-lite"/>
    </source>
</evidence>
<accession>A0A158QZI3</accession>
<evidence type="ECO:0000259" key="4">
    <source>
        <dbReference type="PROSITE" id="PS50234"/>
    </source>
</evidence>
<dbReference type="InterPro" id="IPR016186">
    <property type="entry name" value="C-type_lectin-like/link_sf"/>
</dbReference>
<feature type="domain" description="C-type lectin" evidence="3">
    <location>
        <begin position="419"/>
        <end position="469"/>
    </location>
</feature>
<dbReference type="InterPro" id="IPR018378">
    <property type="entry name" value="C-type_lectin_CS"/>
</dbReference>
<dbReference type="Proteomes" id="UP000271162">
    <property type="component" value="Unassembled WGS sequence"/>
</dbReference>
<evidence type="ECO:0000313" key="7">
    <source>
        <dbReference type="WBParaSite" id="NBR_0001017501-mRNA-1"/>
    </source>
</evidence>
<reference evidence="5 6" key="2">
    <citation type="submission" date="2018-11" db="EMBL/GenBank/DDBJ databases">
        <authorList>
            <consortium name="Pathogen Informatics"/>
        </authorList>
    </citation>
    <scope>NUCLEOTIDE SEQUENCE [LARGE SCALE GENOMIC DNA]</scope>
</reference>
<dbReference type="PANTHER" id="PTHR31024:SF3">
    <property type="entry name" value="C-TYPE LECTIN-RELATED"/>
    <property type="match status" value="1"/>
</dbReference>
<proteinExistence type="predicted"/>
<sequence>MKKRFAPGVTVQRGLKAPHKLTIDEENSYAGNVANESECPMFLYFSGAHRRLQCFAVMRIGTIRNLFNNFGFDSTSLVLFTGDRDQSDVDAAGAQVEYYIDNKLAVDFSVVVVNYGNCSFKSWPASHTDEYDATTMDPSILSMYVDNSICDAAPTTKPAPSSSITNTPRQQPIRTSPTPTIAPTSGLPTANINNTGCNCVLKTVWLDVFLLMEASTSMTQTGIDSATDYVVSAMSKLTIGQSEQYQTRFGVIRYASNVELIADLDAYTATSDLFDLNISLMNETGTNIEGFRFHVNIIIREEEMECSANHSSEYVQQHGLSVPMLRSIATPNYNLTNQNVDGSQLRADDLRHLLCEANCFCRANWNPYLADMWSAPQGGCYYPIDISSIKELAVRTCKRENGAVLALDEDFSKNMFLLGSIDLKVGYTNWAPNQPNINAGQCAYMQQYSGFSSGWFSDDCGDDHNYICQSRPCDSTNYCAASTV</sequence>
<dbReference type="CDD" id="cd00037">
    <property type="entry name" value="CLECT"/>
    <property type="match status" value="1"/>
</dbReference>
<dbReference type="EMBL" id="UYSL01020266">
    <property type="protein sequence ID" value="VDL73765.1"/>
    <property type="molecule type" value="Genomic_DNA"/>
</dbReference>
<keyword evidence="6" id="KW-1185">Reference proteome</keyword>
<dbReference type="PROSITE" id="PS00615">
    <property type="entry name" value="C_TYPE_LECTIN_1"/>
    <property type="match status" value="1"/>
</dbReference>
<dbReference type="InterPro" id="IPR001304">
    <property type="entry name" value="C-type_lectin-like"/>
</dbReference>
<protein>
    <submittedName>
        <fullName evidence="7">C-type lectin</fullName>
    </submittedName>
</protein>
<dbReference type="SMART" id="SM00034">
    <property type="entry name" value="CLECT"/>
    <property type="match status" value="1"/>
</dbReference>
<dbReference type="PROSITE" id="PS50234">
    <property type="entry name" value="VWFA"/>
    <property type="match status" value="1"/>
</dbReference>
<evidence type="ECO:0000256" key="1">
    <source>
        <dbReference type="ARBA" id="ARBA00023157"/>
    </source>
</evidence>
<dbReference type="Pfam" id="PF00092">
    <property type="entry name" value="VWA"/>
    <property type="match status" value="1"/>
</dbReference>
<feature type="compositionally biased region" description="Polar residues" evidence="2">
    <location>
        <begin position="158"/>
        <end position="187"/>
    </location>
</feature>
<dbReference type="InterPro" id="IPR002035">
    <property type="entry name" value="VWF_A"/>
</dbReference>
<dbReference type="OMA" id="CKRENGA"/>
<feature type="region of interest" description="Disordered" evidence="2">
    <location>
        <begin position="155"/>
        <end position="187"/>
    </location>
</feature>
<dbReference type="PROSITE" id="PS50041">
    <property type="entry name" value="C_TYPE_LECTIN_2"/>
    <property type="match status" value="1"/>
</dbReference>
<dbReference type="AlphaFoldDB" id="A0A158QZI3"/>
<dbReference type="SUPFAM" id="SSF56436">
    <property type="entry name" value="C-type lectin-like"/>
    <property type="match status" value="1"/>
</dbReference>
<evidence type="ECO:0000259" key="3">
    <source>
        <dbReference type="PROSITE" id="PS50041"/>
    </source>
</evidence>
<dbReference type="WBParaSite" id="NBR_0001017501-mRNA-1">
    <property type="protein sequence ID" value="NBR_0001017501-mRNA-1"/>
    <property type="gene ID" value="NBR_0001017501"/>
</dbReference>
<reference evidence="7" key="1">
    <citation type="submission" date="2016-04" db="UniProtKB">
        <authorList>
            <consortium name="WormBaseParasite"/>
        </authorList>
    </citation>
    <scope>IDENTIFICATION</scope>
</reference>
<organism evidence="7">
    <name type="scientific">Nippostrongylus brasiliensis</name>
    <name type="common">Rat hookworm</name>
    <dbReference type="NCBI Taxonomy" id="27835"/>
    <lineage>
        <taxon>Eukaryota</taxon>
        <taxon>Metazoa</taxon>
        <taxon>Ecdysozoa</taxon>
        <taxon>Nematoda</taxon>
        <taxon>Chromadorea</taxon>
        <taxon>Rhabditida</taxon>
        <taxon>Rhabditina</taxon>
        <taxon>Rhabditomorpha</taxon>
        <taxon>Strongyloidea</taxon>
        <taxon>Heligmosomidae</taxon>
        <taxon>Nippostrongylus</taxon>
    </lineage>
</organism>
<feature type="domain" description="VWFA" evidence="4">
    <location>
        <begin position="207"/>
        <end position="275"/>
    </location>
</feature>
<dbReference type="Gene3D" id="3.10.100.10">
    <property type="entry name" value="Mannose-Binding Protein A, subunit A"/>
    <property type="match status" value="1"/>
</dbReference>
<name>A0A158QZI3_NIPBR</name>
<dbReference type="InterPro" id="IPR016187">
    <property type="entry name" value="CTDL_fold"/>
</dbReference>
<dbReference type="PANTHER" id="PTHR31024">
    <property type="entry name" value="C-TYPE LECTIN"/>
    <property type="match status" value="1"/>
</dbReference>
<evidence type="ECO:0000313" key="6">
    <source>
        <dbReference type="Proteomes" id="UP000271162"/>
    </source>
</evidence>
<dbReference type="STRING" id="27835.A0A158QZI3"/>
<dbReference type="SUPFAM" id="SSF53300">
    <property type="entry name" value="vWA-like"/>
    <property type="match status" value="1"/>
</dbReference>
<keyword evidence="1" id="KW-1015">Disulfide bond</keyword>
<dbReference type="Gene3D" id="3.40.50.410">
    <property type="entry name" value="von Willebrand factor, type A domain"/>
    <property type="match status" value="1"/>
</dbReference>
<dbReference type="InterPro" id="IPR036465">
    <property type="entry name" value="vWFA_dom_sf"/>
</dbReference>